<sequence>MIRKAAILFFALVLTPLSVPVSAADQTLSEEAIQERFEQIGQSYDLYEPLNKEDAAFVKKYAKFHNNRDEVESQMTFEKEFSKQGKNTEESLWLWITGELYAEHDWFNNVFGKRNYAYITWNDSDVNVSRLDLEINHQAFGVIGSGGIGKVYDGTLTSHCEGSEVKFCALDGMKDYAAYVIYSYTSASATATYNDGRTLTVTAAQ</sequence>
<dbReference type="RefSeq" id="WP_091570876.1">
    <property type="nucleotide sequence ID" value="NZ_FMZA01000014.1"/>
</dbReference>
<dbReference type="Proteomes" id="UP000199387">
    <property type="component" value="Unassembled WGS sequence"/>
</dbReference>
<evidence type="ECO:0000313" key="3">
    <source>
        <dbReference type="Proteomes" id="UP000199387"/>
    </source>
</evidence>
<evidence type="ECO:0000313" key="2">
    <source>
        <dbReference type="EMBL" id="SDC70473.1"/>
    </source>
</evidence>
<keyword evidence="1" id="KW-0732">Signal</keyword>
<organism evidence="2 3">
    <name type="scientific">Melghirimyces thermohalophilus</name>
    <dbReference type="NCBI Taxonomy" id="1236220"/>
    <lineage>
        <taxon>Bacteria</taxon>
        <taxon>Bacillati</taxon>
        <taxon>Bacillota</taxon>
        <taxon>Bacilli</taxon>
        <taxon>Bacillales</taxon>
        <taxon>Thermoactinomycetaceae</taxon>
        <taxon>Melghirimyces</taxon>
    </lineage>
</organism>
<dbReference type="STRING" id="1236220.SAMN04488112_1143"/>
<dbReference type="EMBL" id="FMZA01000014">
    <property type="protein sequence ID" value="SDC70473.1"/>
    <property type="molecule type" value="Genomic_DNA"/>
</dbReference>
<dbReference type="AlphaFoldDB" id="A0A1G6NRF4"/>
<feature type="chain" id="PRO_5011631798" evidence="1">
    <location>
        <begin position="24"/>
        <end position="205"/>
    </location>
</feature>
<keyword evidence="3" id="KW-1185">Reference proteome</keyword>
<accession>A0A1G6NRF4</accession>
<dbReference type="OrthoDB" id="2991410at2"/>
<name>A0A1G6NRF4_9BACL</name>
<reference evidence="2 3" key="1">
    <citation type="submission" date="2016-10" db="EMBL/GenBank/DDBJ databases">
        <authorList>
            <person name="de Groot N.N."/>
        </authorList>
    </citation>
    <scope>NUCLEOTIDE SEQUENCE [LARGE SCALE GENOMIC DNA]</scope>
    <source>
        <strain evidence="2 3">DSM 45514</strain>
    </source>
</reference>
<gene>
    <name evidence="2" type="ORF">SAMN04488112_1143</name>
</gene>
<proteinExistence type="predicted"/>
<protein>
    <submittedName>
        <fullName evidence="2">Uncharacterized protein</fullName>
    </submittedName>
</protein>
<evidence type="ECO:0000256" key="1">
    <source>
        <dbReference type="SAM" id="SignalP"/>
    </source>
</evidence>
<feature type="signal peptide" evidence="1">
    <location>
        <begin position="1"/>
        <end position="23"/>
    </location>
</feature>